<feature type="transmembrane region" description="Helical" evidence="8">
    <location>
        <begin position="184"/>
        <end position="206"/>
    </location>
</feature>
<dbReference type="InterPro" id="IPR036259">
    <property type="entry name" value="MFS_trans_sf"/>
</dbReference>
<dbReference type="Pfam" id="PF07690">
    <property type="entry name" value="MFS_1"/>
    <property type="match status" value="1"/>
</dbReference>
<feature type="transmembrane region" description="Helical" evidence="8">
    <location>
        <begin position="65"/>
        <end position="85"/>
    </location>
</feature>
<dbReference type="EMBL" id="BNEA01000018">
    <property type="protein sequence ID" value="GHI58200.1"/>
    <property type="molecule type" value="Genomic_DNA"/>
</dbReference>
<keyword evidence="2" id="KW-0813">Transport</keyword>
<feature type="transmembrane region" description="Helical" evidence="8">
    <location>
        <begin position="119"/>
        <end position="137"/>
    </location>
</feature>
<feature type="transmembrane region" description="Helical" evidence="8">
    <location>
        <begin position="263"/>
        <end position="282"/>
    </location>
</feature>
<feature type="region of interest" description="Disordered" evidence="7">
    <location>
        <begin position="419"/>
        <end position="438"/>
    </location>
</feature>
<keyword evidence="4 8" id="KW-0812">Transmembrane</keyword>
<feature type="transmembrane region" description="Helical" evidence="8">
    <location>
        <begin position="227"/>
        <end position="251"/>
    </location>
</feature>
<evidence type="ECO:0000313" key="9">
    <source>
        <dbReference type="EMBL" id="GHI58200.1"/>
    </source>
</evidence>
<feature type="transmembrane region" description="Helical" evidence="8">
    <location>
        <begin position="358"/>
        <end position="381"/>
    </location>
</feature>
<feature type="transmembrane region" description="Helical" evidence="8">
    <location>
        <begin position="393"/>
        <end position="412"/>
    </location>
</feature>
<evidence type="ECO:0000256" key="6">
    <source>
        <dbReference type="ARBA" id="ARBA00023136"/>
    </source>
</evidence>
<proteinExistence type="predicted"/>
<evidence type="ECO:0000313" key="10">
    <source>
        <dbReference type="Proteomes" id="UP000646738"/>
    </source>
</evidence>
<dbReference type="Proteomes" id="UP000646738">
    <property type="component" value="Unassembled WGS sequence"/>
</dbReference>
<feature type="transmembrane region" description="Helical" evidence="8">
    <location>
        <begin position="294"/>
        <end position="314"/>
    </location>
</feature>
<dbReference type="InterPro" id="IPR011701">
    <property type="entry name" value="MFS"/>
</dbReference>
<keyword evidence="10" id="KW-1185">Reference proteome</keyword>
<accession>A0ABQ3RQZ2</accession>
<dbReference type="InterPro" id="IPR050171">
    <property type="entry name" value="MFS_Transporters"/>
</dbReference>
<feature type="transmembrane region" description="Helical" evidence="8">
    <location>
        <begin position="320"/>
        <end position="337"/>
    </location>
</feature>
<evidence type="ECO:0000256" key="5">
    <source>
        <dbReference type="ARBA" id="ARBA00022989"/>
    </source>
</evidence>
<keyword evidence="5 8" id="KW-1133">Transmembrane helix</keyword>
<gene>
    <name evidence="9" type="ORF">Srubr_80460</name>
</gene>
<protein>
    <recommendedName>
        <fullName evidence="11">MFS transporter</fullName>
    </recommendedName>
</protein>
<evidence type="ECO:0000256" key="4">
    <source>
        <dbReference type="ARBA" id="ARBA00022692"/>
    </source>
</evidence>
<evidence type="ECO:0000256" key="7">
    <source>
        <dbReference type="SAM" id="MobiDB-lite"/>
    </source>
</evidence>
<comment type="caution">
    <text evidence="9">The sequence shown here is derived from an EMBL/GenBank/DDBJ whole genome shotgun (WGS) entry which is preliminary data.</text>
</comment>
<feature type="transmembrane region" description="Helical" evidence="8">
    <location>
        <begin position="31"/>
        <end position="53"/>
    </location>
</feature>
<dbReference type="PANTHER" id="PTHR23517">
    <property type="entry name" value="RESISTANCE PROTEIN MDTM, PUTATIVE-RELATED-RELATED"/>
    <property type="match status" value="1"/>
</dbReference>
<dbReference type="PANTHER" id="PTHR23517:SF2">
    <property type="entry name" value="MULTIDRUG RESISTANCE PROTEIN MDTH"/>
    <property type="match status" value="1"/>
</dbReference>
<dbReference type="RefSeq" id="WP_189998030.1">
    <property type="nucleotide sequence ID" value="NZ_BNCB01000018.1"/>
</dbReference>
<feature type="transmembrane region" description="Helical" evidence="8">
    <location>
        <begin position="158"/>
        <end position="178"/>
    </location>
</feature>
<keyword evidence="6 8" id="KW-0472">Membrane</keyword>
<feature type="region of interest" description="Disordered" evidence="7">
    <location>
        <begin position="1"/>
        <end position="20"/>
    </location>
</feature>
<comment type="subcellular location">
    <subcellularLocation>
        <location evidence="1">Cell membrane</location>
        <topology evidence="1">Multi-pass membrane protein</topology>
    </subcellularLocation>
</comment>
<keyword evidence="3" id="KW-1003">Cell membrane</keyword>
<organism evidence="9 10">
    <name type="scientific">Streptomyces rubradiris</name>
    <name type="common">Streptomyces achromogenes subsp. rubradiris</name>
    <dbReference type="NCBI Taxonomy" id="285531"/>
    <lineage>
        <taxon>Bacteria</taxon>
        <taxon>Bacillati</taxon>
        <taxon>Actinomycetota</taxon>
        <taxon>Actinomycetes</taxon>
        <taxon>Kitasatosporales</taxon>
        <taxon>Streptomycetaceae</taxon>
        <taxon>Streptomyces</taxon>
    </lineage>
</organism>
<reference evidence="10" key="1">
    <citation type="submission" date="2023-07" db="EMBL/GenBank/DDBJ databases">
        <title>Whole genome shotgun sequence of Streptomyces achromogenes subsp. rubradiris NBRC 14000.</title>
        <authorList>
            <person name="Komaki H."/>
            <person name="Tamura T."/>
        </authorList>
    </citation>
    <scope>NUCLEOTIDE SEQUENCE [LARGE SCALE GENOMIC DNA]</scope>
    <source>
        <strain evidence="10">NBRC 14000</strain>
    </source>
</reference>
<evidence type="ECO:0000256" key="8">
    <source>
        <dbReference type="SAM" id="Phobius"/>
    </source>
</evidence>
<evidence type="ECO:0008006" key="11">
    <source>
        <dbReference type="Google" id="ProtNLM"/>
    </source>
</evidence>
<sequence length="438" mass="44726">MVSEERPPTATGAGPGDGGGPLSARQLTALVVARTTSCAGFFAVLPYLGLWLVDDRGLSGTDAGLVVGSSILANRAGGVLLVPLIHRLGLKASVGAGYLGAVVAFCALGSGLRLPASCWLVLAALVGLFLAMATTAMKAQIAAFPPDQRLRGFSYLNMAVNAGSAVGPVIGGALLEWHADRLPLAAAALDLVALTVVPALPGAWRASERPQPAGGGGRGRWLPQRRFVAFSLLVCGTWVAYAQVFDVLPAYLGDTVGARDLGLVFTLNAVLVVVLQVPVSALCRRVLNRPRGGFGILCFAANVVLAAAVLLFALGRSAGLGLLLGAMVLFTLSELVWSPLYDAQVGERRGTLTTTAAYALAGVAWGAAESVGAWLGTLLVVHRSASGALSPAAAPYWGAAALALLTGLAMSWGGRRTSDKPLGGHEGSVHDVDVSARA</sequence>
<feature type="transmembrane region" description="Helical" evidence="8">
    <location>
        <begin position="92"/>
        <end position="113"/>
    </location>
</feature>
<evidence type="ECO:0000256" key="1">
    <source>
        <dbReference type="ARBA" id="ARBA00004651"/>
    </source>
</evidence>
<evidence type="ECO:0000256" key="3">
    <source>
        <dbReference type="ARBA" id="ARBA00022475"/>
    </source>
</evidence>
<dbReference type="SUPFAM" id="SSF103473">
    <property type="entry name" value="MFS general substrate transporter"/>
    <property type="match status" value="1"/>
</dbReference>
<dbReference type="Gene3D" id="1.20.1250.20">
    <property type="entry name" value="MFS general substrate transporter like domains"/>
    <property type="match status" value="2"/>
</dbReference>
<name>A0ABQ3RQZ2_STRRR</name>
<evidence type="ECO:0000256" key="2">
    <source>
        <dbReference type="ARBA" id="ARBA00022448"/>
    </source>
</evidence>